<dbReference type="SUPFAM" id="SSF75217">
    <property type="entry name" value="alpha/beta knot"/>
    <property type="match status" value="1"/>
</dbReference>
<gene>
    <name evidence="15 19" type="primary">trmD</name>
    <name evidence="19" type="ORF">H8689_05020</name>
</gene>
<dbReference type="PANTHER" id="PTHR46417:SF1">
    <property type="entry name" value="TRNA (GUANINE-N(1)-)-METHYLTRANSFERASE"/>
    <property type="match status" value="1"/>
</dbReference>
<evidence type="ECO:0000256" key="3">
    <source>
        <dbReference type="ARBA" id="ARBA00007630"/>
    </source>
</evidence>
<keyword evidence="20" id="KW-1185">Reference proteome</keyword>
<dbReference type="GO" id="GO:0005829">
    <property type="term" value="C:cytosol"/>
    <property type="evidence" value="ECO:0007669"/>
    <property type="project" value="TreeGrafter"/>
</dbReference>
<dbReference type="EMBL" id="JACRTK010000002">
    <property type="protein sequence ID" value="MBC8590489.1"/>
    <property type="molecule type" value="Genomic_DNA"/>
</dbReference>
<dbReference type="Gene3D" id="1.10.1270.20">
    <property type="entry name" value="tRNA(m1g37)methyltransferase, domain 2"/>
    <property type="match status" value="1"/>
</dbReference>
<dbReference type="HAMAP" id="MF_00605">
    <property type="entry name" value="TrmD"/>
    <property type="match status" value="1"/>
</dbReference>
<dbReference type="NCBIfam" id="NF000648">
    <property type="entry name" value="PRK00026.1"/>
    <property type="match status" value="1"/>
</dbReference>
<dbReference type="InterPro" id="IPR029028">
    <property type="entry name" value="Alpha/beta_knot_MTases"/>
</dbReference>
<dbReference type="FunFam" id="3.40.1280.10:FF:000001">
    <property type="entry name" value="tRNA (guanine-N(1)-)-methyltransferase"/>
    <property type="match status" value="1"/>
</dbReference>
<evidence type="ECO:0000256" key="4">
    <source>
        <dbReference type="ARBA" id="ARBA00011738"/>
    </source>
</evidence>
<comment type="catalytic activity">
    <reaction evidence="14 15 17">
        <text>guanosine(37) in tRNA + S-adenosyl-L-methionine = N(1)-methylguanosine(37) in tRNA + S-adenosyl-L-homocysteine + H(+)</text>
        <dbReference type="Rhea" id="RHEA:36899"/>
        <dbReference type="Rhea" id="RHEA-COMP:10145"/>
        <dbReference type="Rhea" id="RHEA-COMP:10147"/>
        <dbReference type="ChEBI" id="CHEBI:15378"/>
        <dbReference type="ChEBI" id="CHEBI:57856"/>
        <dbReference type="ChEBI" id="CHEBI:59789"/>
        <dbReference type="ChEBI" id="CHEBI:73542"/>
        <dbReference type="ChEBI" id="CHEBI:74269"/>
        <dbReference type="EC" id="2.1.1.228"/>
    </reaction>
</comment>
<evidence type="ECO:0000256" key="5">
    <source>
        <dbReference type="ARBA" id="ARBA00012807"/>
    </source>
</evidence>
<evidence type="ECO:0000313" key="20">
    <source>
        <dbReference type="Proteomes" id="UP000601522"/>
    </source>
</evidence>
<dbReference type="PANTHER" id="PTHR46417">
    <property type="entry name" value="TRNA (GUANINE-N(1)-)-METHYLTRANSFERASE"/>
    <property type="match status" value="1"/>
</dbReference>
<dbReference type="Pfam" id="PF01746">
    <property type="entry name" value="tRNA_m1G_MT"/>
    <property type="match status" value="1"/>
</dbReference>
<evidence type="ECO:0000256" key="11">
    <source>
        <dbReference type="ARBA" id="ARBA00022694"/>
    </source>
</evidence>
<dbReference type="RefSeq" id="WP_249323331.1">
    <property type="nucleotide sequence ID" value="NZ_JACRTK010000002.1"/>
</dbReference>
<dbReference type="CDD" id="cd18080">
    <property type="entry name" value="TrmD-like"/>
    <property type="match status" value="1"/>
</dbReference>
<evidence type="ECO:0000256" key="12">
    <source>
        <dbReference type="ARBA" id="ARBA00029736"/>
    </source>
</evidence>
<evidence type="ECO:0000256" key="7">
    <source>
        <dbReference type="ARBA" id="ARBA00022490"/>
    </source>
</evidence>
<dbReference type="InterPro" id="IPR016009">
    <property type="entry name" value="tRNA_MeTrfase_TRMD/TRM10"/>
</dbReference>
<evidence type="ECO:0000256" key="6">
    <source>
        <dbReference type="ARBA" id="ARBA00014679"/>
    </source>
</evidence>
<feature type="binding site" evidence="15 16">
    <location>
        <begin position="130"/>
        <end position="135"/>
    </location>
    <ligand>
        <name>S-adenosyl-L-methionine</name>
        <dbReference type="ChEBI" id="CHEBI:59789"/>
    </ligand>
</feature>
<evidence type="ECO:0000256" key="16">
    <source>
        <dbReference type="PIRSR" id="PIRSR000386-1"/>
    </source>
</evidence>
<dbReference type="InterPro" id="IPR023148">
    <property type="entry name" value="tRNA_m1G_MeTrfase_C_sf"/>
</dbReference>
<comment type="subcellular location">
    <subcellularLocation>
        <location evidence="2 15 17">Cytoplasm</location>
    </subcellularLocation>
</comment>
<dbReference type="InterPro" id="IPR002649">
    <property type="entry name" value="tRNA_m1G_MeTrfase_TrmD"/>
</dbReference>
<dbReference type="NCBIfam" id="TIGR00088">
    <property type="entry name" value="trmD"/>
    <property type="match status" value="1"/>
</dbReference>
<keyword evidence="8 15" id="KW-0489">Methyltransferase</keyword>
<proteinExistence type="inferred from homology"/>
<evidence type="ECO:0000256" key="17">
    <source>
        <dbReference type="RuleBase" id="RU003464"/>
    </source>
</evidence>
<comment type="subunit">
    <text evidence="4 15 17">Homodimer.</text>
</comment>
<dbReference type="FunFam" id="1.10.1270.20:FF:000001">
    <property type="entry name" value="tRNA (guanine-N(1)-)-methyltransferase"/>
    <property type="match status" value="1"/>
</dbReference>
<dbReference type="EC" id="2.1.1.228" evidence="5 15"/>
<keyword evidence="10 15" id="KW-0949">S-adenosyl-L-methionine</keyword>
<feature type="binding site" evidence="15 16">
    <location>
        <position position="110"/>
    </location>
    <ligand>
        <name>S-adenosyl-L-methionine</name>
        <dbReference type="ChEBI" id="CHEBI:59789"/>
    </ligand>
</feature>
<evidence type="ECO:0000256" key="1">
    <source>
        <dbReference type="ARBA" id="ARBA00002634"/>
    </source>
</evidence>
<sequence length="241" mass="27569">MKIDILTLFPDFFSNLSSWSIIGRAIGEGIIDINYIDIRSFSKNKHRKVDDYPFGGGPGMVMTPQPLFDAINSVKSNSSRIIYLSPQGKKLNQKLVNELSSEDHLVLLCGHYEGIDNRIIDNYIDEEISIGDYVLTGGEIPAMVLMDSIIRLLPGVLSSEESYSDESHFDGLLEHPQYTRPREFQGLKVPEILLSGNHEKIKEWRYYESLKATFLKRPEILEKLELSEEDRKFITSIRNNK</sequence>
<comment type="caution">
    <text evidence="19">The sequence shown here is derived from an EMBL/GenBank/DDBJ whole genome shotgun (WGS) entry which is preliminary data.</text>
</comment>
<feature type="domain" description="tRNA methyltransferase TRMD/TRM10-type" evidence="18">
    <location>
        <begin position="1"/>
        <end position="222"/>
    </location>
</feature>
<keyword evidence="7 15" id="KW-0963">Cytoplasm</keyword>
<protein>
    <recommendedName>
        <fullName evidence="6 15">tRNA (guanine-N(1)-)-methyltransferase</fullName>
        <ecNumber evidence="5 15">2.1.1.228</ecNumber>
    </recommendedName>
    <alternativeName>
        <fullName evidence="12 15">M1G-methyltransferase</fullName>
    </alternativeName>
    <alternativeName>
        <fullName evidence="13 15">tRNA [GM37] methyltransferase</fullName>
    </alternativeName>
</protein>
<evidence type="ECO:0000256" key="13">
    <source>
        <dbReference type="ARBA" id="ARBA00033392"/>
    </source>
</evidence>
<dbReference type="GO" id="GO:0052906">
    <property type="term" value="F:tRNA (guanine(37)-N1)-methyltransferase activity"/>
    <property type="evidence" value="ECO:0007669"/>
    <property type="project" value="UniProtKB-UniRule"/>
</dbReference>
<evidence type="ECO:0000256" key="2">
    <source>
        <dbReference type="ARBA" id="ARBA00004496"/>
    </source>
</evidence>
<comment type="function">
    <text evidence="1 15 17">Specifically methylates guanosine-37 in various tRNAs.</text>
</comment>
<dbReference type="PIRSF" id="PIRSF000386">
    <property type="entry name" value="tRNA_mtase"/>
    <property type="match status" value="1"/>
</dbReference>
<dbReference type="AlphaFoldDB" id="A0A926ILT5"/>
<keyword evidence="11 15" id="KW-0819">tRNA processing</keyword>
<evidence type="ECO:0000313" key="19">
    <source>
        <dbReference type="EMBL" id="MBC8590489.1"/>
    </source>
</evidence>
<accession>A0A926ILT5</accession>
<dbReference type="Proteomes" id="UP000601522">
    <property type="component" value="Unassembled WGS sequence"/>
</dbReference>
<reference evidence="19 20" key="1">
    <citation type="submission" date="2020-08" db="EMBL/GenBank/DDBJ databases">
        <title>Genome public.</title>
        <authorList>
            <person name="Liu C."/>
            <person name="Sun Q."/>
        </authorList>
    </citation>
    <scope>NUCLEOTIDE SEQUENCE [LARGE SCALE GENOMIC DNA]</scope>
    <source>
        <strain evidence="19 20">NSJ-26</strain>
    </source>
</reference>
<evidence type="ECO:0000256" key="15">
    <source>
        <dbReference type="HAMAP-Rule" id="MF_00605"/>
    </source>
</evidence>
<keyword evidence="9 15" id="KW-0808">Transferase</keyword>
<name>A0A926ILT5_9FIRM</name>
<evidence type="ECO:0000256" key="14">
    <source>
        <dbReference type="ARBA" id="ARBA00047783"/>
    </source>
</evidence>
<organism evidence="19 20">
    <name type="scientific">Wansuia hejianensis</name>
    <dbReference type="NCBI Taxonomy" id="2763667"/>
    <lineage>
        <taxon>Bacteria</taxon>
        <taxon>Bacillati</taxon>
        <taxon>Bacillota</taxon>
        <taxon>Clostridia</taxon>
        <taxon>Lachnospirales</taxon>
        <taxon>Lachnospiraceae</taxon>
        <taxon>Wansuia</taxon>
    </lineage>
</organism>
<dbReference type="GO" id="GO:0002939">
    <property type="term" value="P:tRNA N1-guanine methylation"/>
    <property type="evidence" value="ECO:0007669"/>
    <property type="project" value="TreeGrafter"/>
</dbReference>
<dbReference type="Gene3D" id="3.40.1280.10">
    <property type="match status" value="1"/>
</dbReference>
<dbReference type="InterPro" id="IPR029026">
    <property type="entry name" value="tRNA_m1G_MTases_N"/>
</dbReference>
<evidence type="ECO:0000256" key="10">
    <source>
        <dbReference type="ARBA" id="ARBA00022691"/>
    </source>
</evidence>
<evidence type="ECO:0000256" key="9">
    <source>
        <dbReference type="ARBA" id="ARBA00022679"/>
    </source>
</evidence>
<evidence type="ECO:0000259" key="18">
    <source>
        <dbReference type="Pfam" id="PF01746"/>
    </source>
</evidence>
<evidence type="ECO:0000256" key="8">
    <source>
        <dbReference type="ARBA" id="ARBA00022603"/>
    </source>
</evidence>
<comment type="similarity">
    <text evidence="3 15 17">Belongs to the RNA methyltransferase TrmD family.</text>
</comment>